<evidence type="ECO:0000313" key="3">
    <source>
        <dbReference type="Proteomes" id="UP000035680"/>
    </source>
</evidence>
<feature type="chain" id="PRO_5005328673" evidence="1">
    <location>
        <begin position="25"/>
        <end position="501"/>
    </location>
</feature>
<feature type="signal peptide" evidence="1">
    <location>
        <begin position="1"/>
        <end position="24"/>
    </location>
</feature>
<dbReference type="GO" id="GO:0004222">
    <property type="term" value="F:metalloendopeptidase activity"/>
    <property type="evidence" value="ECO:0007669"/>
    <property type="project" value="InterPro"/>
</dbReference>
<dbReference type="SUPFAM" id="SSF55486">
    <property type="entry name" value="Metalloproteases ('zincins'), catalytic domain"/>
    <property type="match status" value="1"/>
</dbReference>
<evidence type="ECO:0000256" key="1">
    <source>
        <dbReference type="SAM" id="SignalP"/>
    </source>
</evidence>
<name>A0A0K0EUP5_STRVS</name>
<proteinExistence type="predicted"/>
<feature type="domain" description="Peptidase M13 C-terminal" evidence="2">
    <location>
        <begin position="302"/>
        <end position="500"/>
    </location>
</feature>
<protein>
    <submittedName>
        <fullName evidence="4">Phosphate-regulating neutral endopeptidase (inferred by orthology to a human protein)</fullName>
    </submittedName>
</protein>
<dbReference type="GO" id="GO:0005886">
    <property type="term" value="C:plasma membrane"/>
    <property type="evidence" value="ECO:0007669"/>
    <property type="project" value="TreeGrafter"/>
</dbReference>
<keyword evidence="1" id="KW-0732">Signal</keyword>
<dbReference type="PANTHER" id="PTHR11733:SF133">
    <property type="entry name" value="PHOSPHATE-REGULATING NEUTRAL ENDOPEPTIDASE PHEX"/>
    <property type="match status" value="1"/>
</dbReference>
<dbReference type="Gene3D" id="3.40.390.10">
    <property type="entry name" value="Collagenase (Catalytic Domain)"/>
    <property type="match status" value="2"/>
</dbReference>
<reference evidence="4" key="2">
    <citation type="submission" date="2015-08" db="UniProtKB">
        <authorList>
            <consortium name="WormBaseParasite"/>
        </authorList>
    </citation>
    <scope>IDENTIFICATION</scope>
</reference>
<dbReference type="WBParaSite" id="SVE_0023900.1">
    <property type="protein sequence ID" value="SVE_0023900.1"/>
    <property type="gene ID" value="SVE_0023900"/>
</dbReference>
<reference evidence="3" key="1">
    <citation type="submission" date="2014-07" db="EMBL/GenBank/DDBJ databases">
        <authorList>
            <person name="Martin A.A"/>
            <person name="De Silva N."/>
        </authorList>
    </citation>
    <scope>NUCLEOTIDE SEQUENCE</scope>
</reference>
<sequence length="501" mass="59311">MEYFINTVFIFLLSLLSYIHGCSSKKELPLTPVIPNEIDFSSVYDVKKVYEYLADNINEYNNPCDDFLMFTCERWVKKHNFNDKKKEYISTYPEIKFKYQAFVKGNVYLLTSTNYFLFSDVDSGKLKINSPTIKKLIQISKKCDSLKNNRAKFCHDIVNKIKNYPYHVHYFSKYTNITKLKEIINTINKMSEVLKFEMKKIINTKKDIFDGKTKNALIKKLDSMKVNTKYIQTLYDTKYLEKCYGNVFYNDKDDVNKTYANLQKLNQILIDAEDNKDKDCLKLMRNDPPLFVNNKEEHFIKYNSEENFIFFTPLFLLEPIFHEQLPFFYNFGTFGTILAHKFMELFNINENHLYGQDKDKLITDDSKKKFSKKAECFTKQYNSESVDKTIKDYKTLENFIAYSGGIKLAHKAYVTYINKYKIKVPRIRVFDKYTGDELFFIIYGMINCEKYASKGGNNNMLFNSPHQVHVRGSLKNYKTFSDIFKCGTDKKMNLKSRCELW</sequence>
<accession>A0A0K0EUP5</accession>
<dbReference type="InterPro" id="IPR000718">
    <property type="entry name" value="Peptidase_M13"/>
</dbReference>
<organism evidence="3 4">
    <name type="scientific">Strongyloides venezuelensis</name>
    <name type="common">Threadworm</name>
    <dbReference type="NCBI Taxonomy" id="75913"/>
    <lineage>
        <taxon>Eukaryota</taxon>
        <taxon>Metazoa</taxon>
        <taxon>Ecdysozoa</taxon>
        <taxon>Nematoda</taxon>
        <taxon>Chromadorea</taxon>
        <taxon>Rhabditida</taxon>
        <taxon>Tylenchina</taxon>
        <taxon>Panagrolaimomorpha</taxon>
        <taxon>Strongyloidoidea</taxon>
        <taxon>Strongyloididae</taxon>
        <taxon>Strongyloides</taxon>
    </lineage>
</organism>
<dbReference type="InterPro" id="IPR018497">
    <property type="entry name" value="Peptidase_M13_C"/>
</dbReference>
<dbReference type="Proteomes" id="UP000035680">
    <property type="component" value="Unassembled WGS sequence"/>
</dbReference>
<dbReference type="PANTHER" id="PTHR11733">
    <property type="entry name" value="ZINC METALLOPROTEASE FAMILY M13 NEPRILYSIN-RELATED"/>
    <property type="match status" value="1"/>
</dbReference>
<dbReference type="Pfam" id="PF01431">
    <property type="entry name" value="Peptidase_M13"/>
    <property type="match status" value="1"/>
</dbReference>
<keyword evidence="3" id="KW-1185">Reference proteome</keyword>
<dbReference type="AlphaFoldDB" id="A0A0K0EUP5"/>
<dbReference type="InterPro" id="IPR024079">
    <property type="entry name" value="MetalloPept_cat_dom_sf"/>
</dbReference>
<dbReference type="PROSITE" id="PS51885">
    <property type="entry name" value="NEPRILYSIN"/>
    <property type="match status" value="1"/>
</dbReference>
<evidence type="ECO:0000259" key="2">
    <source>
        <dbReference type="Pfam" id="PF01431"/>
    </source>
</evidence>
<evidence type="ECO:0000313" key="4">
    <source>
        <dbReference type="WBParaSite" id="SVE_0023900.1"/>
    </source>
</evidence>
<dbReference type="GO" id="GO:0016485">
    <property type="term" value="P:protein processing"/>
    <property type="evidence" value="ECO:0007669"/>
    <property type="project" value="TreeGrafter"/>
</dbReference>